<proteinExistence type="predicted"/>
<evidence type="ECO:0000313" key="1">
    <source>
        <dbReference type="EMBL" id="KAL0946942.1"/>
    </source>
</evidence>
<dbReference type="Gene3D" id="3.50.50.60">
    <property type="entry name" value="FAD/NAD(P)-binding domain"/>
    <property type="match status" value="1"/>
</dbReference>
<name>A0ABR3IUG0_9AGAR</name>
<dbReference type="Proteomes" id="UP001556367">
    <property type="component" value="Unassembled WGS sequence"/>
</dbReference>
<reference evidence="2" key="1">
    <citation type="submission" date="2024-06" db="EMBL/GenBank/DDBJ databases">
        <title>Multi-omics analyses provide insights into the biosynthesis of the anticancer antibiotic pleurotin in Hohenbuehelia grisea.</title>
        <authorList>
            <person name="Weaver J.A."/>
            <person name="Alberti F."/>
        </authorList>
    </citation>
    <scope>NUCLEOTIDE SEQUENCE [LARGE SCALE GENOMIC DNA]</scope>
    <source>
        <strain evidence="2">T-177</strain>
    </source>
</reference>
<dbReference type="InterPro" id="IPR036188">
    <property type="entry name" value="FAD/NAD-bd_sf"/>
</dbReference>
<protein>
    <submittedName>
        <fullName evidence="1">Uncharacterized protein</fullName>
    </submittedName>
</protein>
<dbReference type="EMBL" id="JASNQZ010000015">
    <property type="protein sequence ID" value="KAL0946942.1"/>
    <property type="molecule type" value="Genomic_DNA"/>
</dbReference>
<organism evidence="1 2">
    <name type="scientific">Hohenbuehelia grisea</name>
    <dbReference type="NCBI Taxonomy" id="104357"/>
    <lineage>
        <taxon>Eukaryota</taxon>
        <taxon>Fungi</taxon>
        <taxon>Dikarya</taxon>
        <taxon>Basidiomycota</taxon>
        <taxon>Agaricomycotina</taxon>
        <taxon>Agaricomycetes</taxon>
        <taxon>Agaricomycetidae</taxon>
        <taxon>Agaricales</taxon>
        <taxon>Pleurotineae</taxon>
        <taxon>Pleurotaceae</taxon>
        <taxon>Hohenbuehelia</taxon>
    </lineage>
</organism>
<gene>
    <name evidence="1" type="ORF">HGRIS_013101</name>
</gene>
<sequence length="86" mass="9331">MLATTIRNGAHAVALRFPLTGSRRFTSSAAKDKYKIIIAGGGSAGLSVANQIYDRFKAAGKRLSRSDIAIIDAAEYHYYQPGWQVV</sequence>
<evidence type="ECO:0000313" key="2">
    <source>
        <dbReference type="Proteomes" id="UP001556367"/>
    </source>
</evidence>
<dbReference type="SUPFAM" id="SSF51905">
    <property type="entry name" value="FAD/NAD(P)-binding domain"/>
    <property type="match status" value="1"/>
</dbReference>
<dbReference type="PANTHER" id="PTHR10632:SF2">
    <property type="entry name" value="SULFIDE:QUINONE OXIDOREDUCTASE, MITOCHONDRIAL"/>
    <property type="match status" value="1"/>
</dbReference>
<accession>A0ABR3IUG0</accession>
<dbReference type="InterPro" id="IPR015904">
    <property type="entry name" value="Sulphide_quinone_reductase"/>
</dbReference>
<dbReference type="PANTHER" id="PTHR10632">
    <property type="entry name" value="SULFIDE:QUINONE OXIDOREDUCTASE"/>
    <property type="match status" value="1"/>
</dbReference>
<keyword evidence="2" id="KW-1185">Reference proteome</keyword>
<comment type="caution">
    <text evidence="1">The sequence shown here is derived from an EMBL/GenBank/DDBJ whole genome shotgun (WGS) entry which is preliminary data.</text>
</comment>